<dbReference type="EMBL" id="JANAVB010006798">
    <property type="protein sequence ID" value="KAJ6843985.1"/>
    <property type="molecule type" value="Genomic_DNA"/>
</dbReference>
<keyword evidence="3" id="KW-1185">Reference proteome</keyword>
<comment type="caution">
    <text evidence="1">The sequence shown here is derived from an EMBL/GenBank/DDBJ whole genome shotgun (WGS) entry which is preliminary data.</text>
</comment>
<dbReference type="Proteomes" id="UP001140949">
    <property type="component" value="Unassembled WGS sequence"/>
</dbReference>
<evidence type="ECO:0000313" key="3">
    <source>
        <dbReference type="Proteomes" id="UP001140949"/>
    </source>
</evidence>
<dbReference type="AlphaFoldDB" id="A0AAX6DQ33"/>
<protein>
    <submittedName>
        <fullName evidence="1">Uncharacterized protein</fullName>
    </submittedName>
</protein>
<reference evidence="1" key="1">
    <citation type="journal article" date="2023" name="GigaByte">
        <title>Genome assembly of the bearded iris, Iris pallida Lam.</title>
        <authorList>
            <person name="Bruccoleri R.E."/>
            <person name="Oakeley E.J."/>
            <person name="Faust A.M.E."/>
            <person name="Altorfer M."/>
            <person name="Dessus-Babus S."/>
            <person name="Burckhardt D."/>
            <person name="Oertli M."/>
            <person name="Naumann U."/>
            <person name="Petersen F."/>
            <person name="Wong J."/>
        </authorList>
    </citation>
    <scope>NUCLEOTIDE SEQUENCE</scope>
    <source>
        <strain evidence="1">GSM-AAB239-AS_SAM_17_03QT</strain>
    </source>
</reference>
<gene>
    <name evidence="1" type="ORF">M6B38_232925</name>
    <name evidence="2" type="ORF">M6B38_294435</name>
</gene>
<name>A0AAX6DQ33_IRIPA</name>
<proteinExistence type="predicted"/>
<evidence type="ECO:0000313" key="1">
    <source>
        <dbReference type="EMBL" id="KAJ6793897.1"/>
    </source>
</evidence>
<organism evidence="1 3">
    <name type="scientific">Iris pallida</name>
    <name type="common">Sweet iris</name>
    <dbReference type="NCBI Taxonomy" id="29817"/>
    <lineage>
        <taxon>Eukaryota</taxon>
        <taxon>Viridiplantae</taxon>
        <taxon>Streptophyta</taxon>
        <taxon>Embryophyta</taxon>
        <taxon>Tracheophyta</taxon>
        <taxon>Spermatophyta</taxon>
        <taxon>Magnoliopsida</taxon>
        <taxon>Liliopsida</taxon>
        <taxon>Asparagales</taxon>
        <taxon>Iridaceae</taxon>
        <taxon>Iridoideae</taxon>
        <taxon>Irideae</taxon>
        <taxon>Iris</taxon>
    </lineage>
</organism>
<reference evidence="1" key="2">
    <citation type="submission" date="2023-04" db="EMBL/GenBank/DDBJ databases">
        <authorList>
            <person name="Bruccoleri R.E."/>
            <person name="Oakeley E.J."/>
            <person name="Faust A.-M."/>
            <person name="Dessus-Babus S."/>
            <person name="Altorfer M."/>
            <person name="Burckhardt D."/>
            <person name="Oertli M."/>
            <person name="Naumann U."/>
            <person name="Petersen F."/>
            <person name="Wong J."/>
        </authorList>
    </citation>
    <scope>NUCLEOTIDE SEQUENCE</scope>
    <source>
        <strain evidence="1">GSM-AAB239-AS_SAM_17_03QT</strain>
        <tissue evidence="1">Leaf</tissue>
    </source>
</reference>
<accession>A0AAX6DQ33</accession>
<evidence type="ECO:0000313" key="2">
    <source>
        <dbReference type="EMBL" id="KAJ6843985.1"/>
    </source>
</evidence>
<sequence>MFDFIGTLRFLLDRVFGISTRSVLLVISDTETNMSDLGTLTSCIPNQVAQGEFLDELDPRQGCTLLHS</sequence>
<dbReference type="EMBL" id="JANAVB010042618">
    <property type="protein sequence ID" value="KAJ6793897.1"/>
    <property type="molecule type" value="Genomic_DNA"/>
</dbReference>